<keyword evidence="2" id="KW-1185">Reference proteome</keyword>
<accession>A0A9P0YHV8</accession>
<proteinExistence type="predicted"/>
<evidence type="ECO:0000313" key="1">
    <source>
        <dbReference type="EMBL" id="CAH9057239.1"/>
    </source>
</evidence>
<dbReference type="Proteomes" id="UP001152484">
    <property type="component" value="Unassembled WGS sequence"/>
</dbReference>
<name>A0A9P0YHV8_CUSEU</name>
<protein>
    <submittedName>
        <fullName evidence="1">Uncharacterized protein</fullName>
    </submittedName>
</protein>
<organism evidence="1 2">
    <name type="scientific">Cuscuta europaea</name>
    <name type="common">European dodder</name>
    <dbReference type="NCBI Taxonomy" id="41803"/>
    <lineage>
        <taxon>Eukaryota</taxon>
        <taxon>Viridiplantae</taxon>
        <taxon>Streptophyta</taxon>
        <taxon>Embryophyta</taxon>
        <taxon>Tracheophyta</taxon>
        <taxon>Spermatophyta</taxon>
        <taxon>Magnoliopsida</taxon>
        <taxon>eudicotyledons</taxon>
        <taxon>Gunneridae</taxon>
        <taxon>Pentapetalae</taxon>
        <taxon>asterids</taxon>
        <taxon>lamiids</taxon>
        <taxon>Solanales</taxon>
        <taxon>Convolvulaceae</taxon>
        <taxon>Cuscuteae</taxon>
        <taxon>Cuscuta</taxon>
        <taxon>Cuscuta subgen. Cuscuta</taxon>
    </lineage>
</organism>
<gene>
    <name evidence="1" type="ORF">CEURO_LOCUS1050</name>
</gene>
<sequence>MGLFSQYYQIKNDFQKCDHFYILNKKVIKIFLTTKYSCHCSIFVSLANVTVVVACVTATTDFPDRFPGGDHLSSAPVPLPLPHTTLIVHHSQPLTTATITHQIYNPPGGRGSSCDCPPNPL</sequence>
<comment type="caution">
    <text evidence="1">The sequence shown here is derived from an EMBL/GenBank/DDBJ whole genome shotgun (WGS) entry which is preliminary data.</text>
</comment>
<evidence type="ECO:0000313" key="2">
    <source>
        <dbReference type="Proteomes" id="UP001152484"/>
    </source>
</evidence>
<reference evidence="1" key="1">
    <citation type="submission" date="2022-07" db="EMBL/GenBank/DDBJ databases">
        <authorList>
            <person name="Macas J."/>
            <person name="Novak P."/>
            <person name="Neumann P."/>
        </authorList>
    </citation>
    <scope>NUCLEOTIDE SEQUENCE</scope>
</reference>
<dbReference type="EMBL" id="CAMAPE010000004">
    <property type="protein sequence ID" value="CAH9057239.1"/>
    <property type="molecule type" value="Genomic_DNA"/>
</dbReference>
<dbReference type="AlphaFoldDB" id="A0A9P0YHV8"/>